<dbReference type="GO" id="GO:0005975">
    <property type="term" value="P:carbohydrate metabolic process"/>
    <property type="evidence" value="ECO:0007669"/>
    <property type="project" value="UniProtKB-ARBA"/>
</dbReference>
<dbReference type="InterPro" id="IPR014756">
    <property type="entry name" value="Ig_E-set"/>
</dbReference>
<evidence type="ECO:0000313" key="3">
    <source>
        <dbReference type="EMBL" id="RZT87867.1"/>
    </source>
</evidence>
<dbReference type="InterPro" id="IPR011043">
    <property type="entry name" value="Gal_Oxase/kelch_b-propeller"/>
</dbReference>
<dbReference type="SUPFAM" id="SSF81296">
    <property type="entry name" value="E set domains"/>
    <property type="match status" value="1"/>
</dbReference>
<dbReference type="Proteomes" id="UP000291591">
    <property type="component" value="Unassembled WGS sequence"/>
</dbReference>
<evidence type="ECO:0000313" key="4">
    <source>
        <dbReference type="Proteomes" id="UP000291591"/>
    </source>
</evidence>
<dbReference type="SUPFAM" id="SSF50969">
    <property type="entry name" value="YVTN repeat-like/Quinoprotein amine dehydrogenase"/>
    <property type="match status" value="1"/>
</dbReference>
<dbReference type="Gene3D" id="2.130.10.80">
    <property type="entry name" value="Galactose oxidase/kelch, beta-propeller"/>
    <property type="match status" value="1"/>
</dbReference>
<dbReference type="PANTHER" id="PTHR32208:SF21">
    <property type="entry name" value="LOW QUALITY PROTEIN: ALDEHYDE OXIDASE GLOX-LIKE"/>
    <property type="match status" value="1"/>
</dbReference>
<dbReference type="PANTHER" id="PTHR32208">
    <property type="entry name" value="SECRETED PROTEIN-RELATED"/>
    <property type="match status" value="1"/>
</dbReference>
<dbReference type="Pfam" id="PF21110">
    <property type="entry name" value="GlxA"/>
    <property type="match status" value="1"/>
</dbReference>
<dbReference type="RefSeq" id="WP_242623268.1">
    <property type="nucleotide sequence ID" value="NZ_SHKL01000001.1"/>
</dbReference>
<dbReference type="Pfam" id="PF09118">
    <property type="entry name" value="GO-like_E_set"/>
    <property type="match status" value="1"/>
</dbReference>
<dbReference type="InterPro" id="IPR011044">
    <property type="entry name" value="Quino_amine_DH_bsu"/>
</dbReference>
<dbReference type="InterPro" id="IPR015202">
    <property type="entry name" value="GO-like_E_set"/>
</dbReference>
<accession>A0A4Q7V096</accession>
<feature type="domain" description="Galactose oxidase-like Early set" evidence="1">
    <location>
        <begin position="555"/>
        <end position="649"/>
    </location>
</feature>
<dbReference type="Gene3D" id="2.60.40.10">
    <property type="entry name" value="Immunoglobulins"/>
    <property type="match status" value="1"/>
</dbReference>
<comment type="caution">
    <text evidence="3">The sequence shown here is derived from an EMBL/GenBank/DDBJ whole genome shotgun (WGS) entry which is preliminary data.</text>
</comment>
<gene>
    <name evidence="3" type="ORF">EV383_4799</name>
</gene>
<dbReference type="SUPFAM" id="SSF50965">
    <property type="entry name" value="Galactose oxidase, central domain"/>
    <property type="match status" value="1"/>
</dbReference>
<name>A0A4Q7V096_PSEST</name>
<keyword evidence="4" id="KW-1185">Reference proteome</keyword>
<dbReference type="AlphaFoldDB" id="A0A4Q7V096"/>
<evidence type="ECO:0000259" key="2">
    <source>
        <dbReference type="Pfam" id="PF21110"/>
    </source>
</evidence>
<dbReference type="EMBL" id="SHKL01000001">
    <property type="protein sequence ID" value="RZT87867.1"/>
    <property type="molecule type" value="Genomic_DNA"/>
</dbReference>
<proteinExistence type="predicted"/>
<organism evidence="3 4">
    <name type="scientific">Pseudonocardia sediminis</name>
    <dbReference type="NCBI Taxonomy" id="1397368"/>
    <lineage>
        <taxon>Bacteria</taxon>
        <taxon>Bacillati</taxon>
        <taxon>Actinomycetota</taxon>
        <taxon>Actinomycetes</taxon>
        <taxon>Pseudonocardiales</taxon>
        <taxon>Pseudonocardiaceae</taxon>
        <taxon>Pseudonocardia</taxon>
    </lineage>
</organism>
<dbReference type="InterPro" id="IPR049305">
    <property type="entry name" value="GlxA-like_b-barrel"/>
</dbReference>
<dbReference type="InterPro" id="IPR013783">
    <property type="entry name" value="Ig-like_fold"/>
</dbReference>
<dbReference type="InterPro" id="IPR037293">
    <property type="entry name" value="Gal_Oxidase_central_sf"/>
</dbReference>
<sequence length="650" mass="69610">MKPRRIDRILRALNVRRRTVTLVAVPAILLGVNVPPALAWVSEARHEAYLHSEEYVAAHGRWDVVELPADVRVNAIHAAMLPTGKILLVAGSGNDEKQFDAGTFSTLVYDPATGEANKVDTPSDLFCGGHAFLPDGKLLVAGGTQRYEKLDGQVTRAAGAMRVRNENPDAGRDFAKGTAFLSPDGRTYLADAAFTVPPAVKKGEGADTTVTASETIVFVESDQEGHGGMTDAPAQYSVAGLDPAEAKNIYGMGAQMTMAKQDFQGIADTYEFDPFAEKYVRVGDMTQKRWYPTLTGLPDGQVIAVSGLDGTGQILPGQNEVYDPATKRWTDRPDLFRYFPTYPAIFQTGREGTLFYSGSNAGYGPADAGRQPGFWNLGDNSFLPVPGLRDPDETETSGSAWAGPVQDQKMIVVGGGGVGESPKATARIDAIDLKAPQPAFTPGPDLRTPTRYPNVVQLPDDNMLITGGSRDYRGKGASDILQASLYTPSTNKLTDMADPAVGRDYHAEALLLPNGQVLTAGGNSLFKNVDNTKPAPFEQRLEIFTPPYLFHGPQPTIATAPTEAKLGDTVPVTSPEAANIATARLIRPSAVTHATDIEQRSVALDIARNPDGSLGLRVPGEATMVPPGYYMLFLVDKNGTPSTAKWVHVT</sequence>
<feature type="domain" description="GlxA-like beta barrel" evidence="2">
    <location>
        <begin position="156"/>
        <end position="255"/>
    </location>
</feature>
<reference evidence="3 4" key="1">
    <citation type="submission" date="2019-02" db="EMBL/GenBank/DDBJ databases">
        <title>Sequencing the genomes of 1000 actinobacteria strains.</title>
        <authorList>
            <person name="Klenk H.-P."/>
        </authorList>
    </citation>
    <scope>NUCLEOTIDE SEQUENCE [LARGE SCALE GENOMIC DNA]</scope>
    <source>
        <strain evidence="3 4">DSM 45779</strain>
    </source>
</reference>
<dbReference type="CDD" id="cd02851">
    <property type="entry name" value="E_set_GO_C"/>
    <property type="match status" value="1"/>
</dbReference>
<protein>
    <submittedName>
        <fullName evidence="3">Uncharacterized protein DUF1929</fullName>
    </submittedName>
</protein>
<evidence type="ECO:0000259" key="1">
    <source>
        <dbReference type="Pfam" id="PF09118"/>
    </source>
</evidence>